<evidence type="ECO:0000256" key="1">
    <source>
        <dbReference type="SAM" id="MobiDB-lite"/>
    </source>
</evidence>
<dbReference type="EMBL" id="MVKX01000001">
    <property type="protein sequence ID" value="OOV85680.1"/>
    <property type="molecule type" value="Genomic_DNA"/>
</dbReference>
<organism evidence="2 3">
    <name type="scientific">Acinetobacter amyesii</name>
    <dbReference type="NCBI Taxonomy" id="2942470"/>
    <lineage>
        <taxon>Bacteria</taxon>
        <taxon>Pseudomonadati</taxon>
        <taxon>Pseudomonadota</taxon>
        <taxon>Gammaproteobacteria</taxon>
        <taxon>Moraxellales</taxon>
        <taxon>Moraxellaceae</taxon>
        <taxon>Acinetobacter</taxon>
    </lineage>
</organism>
<keyword evidence="3" id="KW-1185">Reference proteome</keyword>
<name>A0A1T1H7I5_9GAMM</name>
<sequence>MKKIILLFGLCIVSLGIFIYIFRPEASLPTNPSNTVEHDANQTNQTTLNDDQESYIPETNDHDSQIQAKKPKKLSEEAIQYYRTASKYGWESIVRDFENGTILKNKMPKGEKEKLCEIALSQSTADQTKRLFKANCKPLNGRSSSMIINGALTNAEGKIDQNEIIEKLKLYKSENVLQTHVTYKFGPYEEKSSLQSKAIGWGLEEVSDYLLSIGVDYTGVDGNLILDNIKGRNPSVSLVQKLLNAGIEPNSSVYKQMEQNDFSTKHPNVYNLLKAHKP</sequence>
<accession>A0A1T1H7I5</accession>
<comment type="caution">
    <text evidence="2">The sequence shown here is derived from an EMBL/GenBank/DDBJ whole genome shotgun (WGS) entry which is preliminary data.</text>
</comment>
<reference evidence="2 3" key="1">
    <citation type="submission" date="2017-02" db="EMBL/GenBank/DDBJ databases">
        <title>Acinetobacter sp. ANC 4945, whole genome shotgun sequencing project.</title>
        <authorList>
            <person name="Radolfova-Krizova L."/>
            <person name="Al Atrouni A."/>
            <person name="Nemec A."/>
        </authorList>
    </citation>
    <scope>NUCLEOTIDE SEQUENCE [LARGE SCALE GENOMIC DNA]</scope>
    <source>
        <strain evidence="2 3">ANC 4945</strain>
    </source>
</reference>
<dbReference type="Proteomes" id="UP000191160">
    <property type="component" value="Unassembled WGS sequence"/>
</dbReference>
<feature type="region of interest" description="Disordered" evidence="1">
    <location>
        <begin position="32"/>
        <end position="71"/>
    </location>
</feature>
<feature type="compositionally biased region" description="Polar residues" evidence="1">
    <location>
        <begin position="32"/>
        <end position="49"/>
    </location>
</feature>
<proteinExistence type="predicted"/>
<protein>
    <submittedName>
        <fullName evidence="2">Uncharacterized protein</fullName>
    </submittedName>
</protein>
<dbReference type="RefSeq" id="WP_078189151.1">
    <property type="nucleotide sequence ID" value="NZ_JAMCOZ010000015.1"/>
</dbReference>
<gene>
    <name evidence="2" type="ORF">B1202_03325</name>
</gene>
<dbReference type="AlphaFoldDB" id="A0A1T1H7I5"/>
<evidence type="ECO:0000313" key="2">
    <source>
        <dbReference type="EMBL" id="OOV85680.1"/>
    </source>
</evidence>
<evidence type="ECO:0000313" key="3">
    <source>
        <dbReference type="Proteomes" id="UP000191160"/>
    </source>
</evidence>